<keyword evidence="3 5" id="KW-1133">Transmembrane helix</keyword>
<protein>
    <recommendedName>
        <fullName evidence="6">G-protein coupled receptors family 2 profile 2 domain-containing protein</fullName>
    </recommendedName>
</protein>
<proteinExistence type="predicted"/>
<accession>A0ABQ9JX66</accession>
<evidence type="ECO:0000313" key="7">
    <source>
        <dbReference type="EMBL" id="KAJ8982915.1"/>
    </source>
</evidence>
<keyword evidence="2 5" id="KW-0812">Transmembrane</keyword>
<evidence type="ECO:0000256" key="4">
    <source>
        <dbReference type="ARBA" id="ARBA00023136"/>
    </source>
</evidence>
<feature type="transmembrane region" description="Helical" evidence="5">
    <location>
        <begin position="98"/>
        <end position="119"/>
    </location>
</feature>
<evidence type="ECO:0000313" key="8">
    <source>
        <dbReference type="Proteomes" id="UP001162164"/>
    </source>
</evidence>
<feature type="transmembrane region" description="Helical" evidence="5">
    <location>
        <begin position="6"/>
        <end position="24"/>
    </location>
</feature>
<organism evidence="7 8">
    <name type="scientific">Molorchus minor</name>
    <dbReference type="NCBI Taxonomy" id="1323400"/>
    <lineage>
        <taxon>Eukaryota</taxon>
        <taxon>Metazoa</taxon>
        <taxon>Ecdysozoa</taxon>
        <taxon>Arthropoda</taxon>
        <taxon>Hexapoda</taxon>
        <taxon>Insecta</taxon>
        <taxon>Pterygota</taxon>
        <taxon>Neoptera</taxon>
        <taxon>Endopterygota</taxon>
        <taxon>Coleoptera</taxon>
        <taxon>Polyphaga</taxon>
        <taxon>Cucujiformia</taxon>
        <taxon>Chrysomeloidea</taxon>
        <taxon>Cerambycidae</taxon>
        <taxon>Lamiinae</taxon>
        <taxon>Monochamini</taxon>
        <taxon>Molorchus</taxon>
    </lineage>
</organism>
<keyword evidence="4 5" id="KW-0472">Membrane</keyword>
<dbReference type="InterPro" id="IPR017981">
    <property type="entry name" value="GPCR_2-like_7TM"/>
</dbReference>
<feature type="transmembrane region" description="Helical" evidence="5">
    <location>
        <begin position="149"/>
        <end position="174"/>
    </location>
</feature>
<keyword evidence="8" id="KW-1185">Reference proteome</keyword>
<evidence type="ECO:0000259" key="6">
    <source>
        <dbReference type="PROSITE" id="PS50261"/>
    </source>
</evidence>
<sequence>GMCLVWAISGLGCSFIILSVIDLYRNLTQQSCEILACLMYAAFMYAFFWLNIVCFHIWKMIVILFNKHIMTAVIHEGDVYDTSRRNPHIFRYCIKRWMLVYHIFGIGGPLILVLVLLTANYSGLSHFDDIHPGIGLNKCWFESQSATLIYFYGPISVLLGINIIYFIWTTIVLMRQMKHCSEKKNQSTKIQVYKSVYLSGYFYV</sequence>
<feature type="domain" description="G-protein coupled receptors family 2 profile 2" evidence="6">
    <location>
        <begin position="11"/>
        <end position="204"/>
    </location>
</feature>
<dbReference type="PROSITE" id="PS50261">
    <property type="entry name" value="G_PROTEIN_RECEP_F2_4"/>
    <property type="match status" value="1"/>
</dbReference>
<dbReference type="InterPro" id="IPR052808">
    <property type="entry name" value="GPCR_Mth-like"/>
</dbReference>
<dbReference type="InterPro" id="IPR000832">
    <property type="entry name" value="GPCR_2_secretin-like"/>
</dbReference>
<dbReference type="Proteomes" id="UP001162164">
    <property type="component" value="Unassembled WGS sequence"/>
</dbReference>
<name>A0ABQ9JX66_9CUCU</name>
<evidence type="ECO:0000256" key="2">
    <source>
        <dbReference type="ARBA" id="ARBA00022692"/>
    </source>
</evidence>
<evidence type="ECO:0000256" key="1">
    <source>
        <dbReference type="ARBA" id="ARBA00004141"/>
    </source>
</evidence>
<comment type="caution">
    <text evidence="7">The sequence shown here is derived from an EMBL/GenBank/DDBJ whole genome shotgun (WGS) entry which is preliminary data.</text>
</comment>
<dbReference type="PANTHER" id="PTHR46953">
    <property type="entry name" value="G-PROTEIN COUPLED RECEPTOR MTH-LIKE 1-RELATED"/>
    <property type="match status" value="1"/>
</dbReference>
<feature type="transmembrane region" description="Helical" evidence="5">
    <location>
        <begin position="31"/>
        <end position="50"/>
    </location>
</feature>
<evidence type="ECO:0000256" key="5">
    <source>
        <dbReference type="SAM" id="Phobius"/>
    </source>
</evidence>
<dbReference type="EMBL" id="JAPWTJ010000100">
    <property type="protein sequence ID" value="KAJ8982915.1"/>
    <property type="molecule type" value="Genomic_DNA"/>
</dbReference>
<comment type="subcellular location">
    <subcellularLocation>
        <location evidence="1">Membrane</location>
        <topology evidence="1">Multi-pass membrane protein</topology>
    </subcellularLocation>
</comment>
<reference evidence="7" key="1">
    <citation type="journal article" date="2023" name="Insect Mol. Biol.">
        <title>Genome sequencing provides insights into the evolution of gene families encoding plant cell wall-degrading enzymes in longhorned beetles.</title>
        <authorList>
            <person name="Shin N.R."/>
            <person name="Okamura Y."/>
            <person name="Kirsch R."/>
            <person name="Pauchet Y."/>
        </authorList>
    </citation>
    <scope>NUCLEOTIDE SEQUENCE</scope>
    <source>
        <strain evidence="7">MMC_N1</strain>
    </source>
</reference>
<dbReference type="Gene3D" id="1.20.1070.10">
    <property type="entry name" value="Rhodopsin 7-helix transmembrane proteins"/>
    <property type="match status" value="1"/>
</dbReference>
<dbReference type="Pfam" id="PF00002">
    <property type="entry name" value="7tm_2"/>
    <property type="match status" value="1"/>
</dbReference>
<dbReference type="PANTHER" id="PTHR46953:SF1">
    <property type="entry name" value="G-PROTEIN COUPLED RECEPTOR MTH-LIKE 1-RELATED"/>
    <property type="match status" value="1"/>
</dbReference>
<evidence type="ECO:0000256" key="3">
    <source>
        <dbReference type="ARBA" id="ARBA00022989"/>
    </source>
</evidence>
<gene>
    <name evidence="7" type="ORF">NQ317_004569</name>
</gene>
<feature type="non-terminal residue" evidence="7">
    <location>
        <position position="1"/>
    </location>
</feature>